<evidence type="ECO:0000256" key="1">
    <source>
        <dbReference type="ARBA" id="ARBA00001946"/>
    </source>
</evidence>
<keyword evidence="7" id="KW-0227">DNA damage</keyword>
<keyword evidence="6" id="KW-0255">Endonuclease</keyword>
<dbReference type="GO" id="GO:0005634">
    <property type="term" value="C:nucleus"/>
    <property type="evidence" value="ECO:0007669"/>
    <property type="project" value="UniProtKB-SubCell"/>
</dbReference>
<dbReference type="InterPro" id="IPR006166">
    <property type="entry name" value="ERCC4_domain"/>
</dbReference>
<evidence type="ECO:0000256" key="14">
    <source>
        <dbReference type="SAM" id="MobiDB-lite"/>
    </source>
</evidence>
<dbReference type="InterPro" id="IPR033310">
    <property type="entry name" value="Mms4/EME1/EME2"/>
</dbReference>
<feature type="compositionally biased region" description="Polar residues" evidence="14">
    <location>
        <begin position="294"/>
        <end position="308"/>
    </location>
</feature>
<dbReference type="Gene3D" id="1.10.8.10">
    <property type="entry name" value="DNA helicase RuvA subunit, C-terminal domain"/>
    <property type="match status" value="1"/>
</dbReference>
<dbReference type="EMBL" id="JAAAHY010000076">
    <property type="protein sequence ID" value="KAF9967480.1"/>
    <property type="molecule type" value="Genomic_DNA"/>
</dbReference>
<keyword evidence="8" id="KW-0378">Hydrolase</keyword>
<proteinExistence type="inferred from homology"/>
<evidence type="ECO:0000256" key="2">
    <source>
        <dbReference type="ARBA" id="ARBA00004123"/>
    </source>
</evidence>
<evidence type="ECO:0000256" key="11">
    <source>
        <dbReference type="ARBA" id="ARBA00023204"/>
    </source>
</evidence>
<evidence type="ECO:0000256" key="4">
    <source>
        <dbReference type="ARBA" id="ARBA00022722"/>
    </source>
</evidence>
<reference evidence="16" key="1">
    <citation type="journal article" date="2020" name="Fungal Divers.">
        <title>Resolving the Mortierellaceae phylogeny through synthesis of multi-gene phylogenetics and phylogenomics.</title>
        <authorList>
            <person name="Vandepol N."/>
            <person name="Liber J."/>
            <person name="Desiro A."/>
            <person name="Na H."/>
            <person name="Kennedy M."/>
            <person name="Barry K."/>
            <person name="Grigoriev I.V."/>
            <person name="Miller A.N."/>
            <person name="O'Donnell K."/>
            <person name="Stajich J.E."/>
            <person name="Bonito G."/>
        </authorList>
    </citation>
    <scope>NUCLEOTIDE SEQUENCE</scope>
    <source>
        <strain evidence="16">CK1249</strain>
    </source>
</reference>
<evidence type="ECO:0000313" key="16">
    <source>
        <dbReference type="EMBL" id="KAF9967480.1"/>
    </source>
</evidence>
<feature type="domain" description="ERCC4" evidence="15">
    <location>
        <begin position="631"/>
        <end position="806"/>
    </location>
</feature>
<dbReference type="GO" id="GO:0003677">
    <property type="term" value="F:DNA binding"/>
    <property type="evidence" value="ECO:0007669"/>
    <property type="project" value="InterPro"/>
</dbReference>
<keyword evidence="9" id="KW-0460">Magnesium</keyword>
<accession>A0A9P6JGE3</accession>
<comment type="caution">
    <text evidence="16">The sequence shown here is derived from an EMBL/GenBank/DDBJ whole genome shotgun (WGS) entry which is preliminary data.</text>
</comment>
<evidence type="ECO:0000256" key="5">
    <source>
        <dbReference type="ARBA" id="ARBA00022723"/>
    </source>
</evidence>
<evidence type="ECO:0000256" key="8">
    <source>
        <dbReference type="ARBA" id="ARBA00022801"/>
    </source>
</evidence>
<evidence type="ECO:0000259" key="15">
    <source>
        <dbReference type="Pfam" id="PF02732"/>
    </source>
</evidence>
<dbReference type="Pfam" id="PF21292">
    <property type="entry name" value="EME1-MUS81_C"/>
    <property type="match status" value="1"/>
</dbReference>
<dbReference type="PANTHER" id="PTHR21077:SF5">
    <property type="entry name" value="CROSSOVER JUNCTION ENDONUCLEASE MMS4"/>
    <property type="match status" value="1"/>
</dbReference>
<dbReference type="Gene3D" id="1.10.150.670">
    <property type="entry name" value="Crossover junction endonuclease EME1, DNA-binding domain"/>
    <property type="match status" value="1"/>
</dbReference>
<dbReference type="Gene3D" id="3.40.50.10130">
    <property type="match status" value="1"/>
</dbReference>
<sequence>MSRSAPTDAQLLDMAREVLAVCQDRSLRDIIEDLTITHSSEQTINRIFDGQFLKALAAEVAAAPSQDVVILLSSSEDDTSDQENLPGPRESTAHVGSSVMKGFDRSSPTPPFATSATRTLLFTDGDEPFKGRDTLEIKQLRLNIGDEEQKETSLRKRRPFLMCVDEPLLKEIQNQPTQADEPLVIDVLHTPTRRPRTTGSAFKVVSPVDNDAFEDWNYELIPSPARGKHSSPTIVFSPPSKHSRNTQRTSEIRHNSSTGISRLASSPPGTPPRTDTSSELSGVRSIKPIKSITPRAQTRPSSHFGSNRSSHERSPSPRDLEPQTFIDLEDGPDLDWSSSQWKGDTGASDVEDREYLDKKARWDAIANASLSPPTLFQDDFSESDQELLDDVFGGLPTGRKKGLARSSSSKSLVPGRRRAQGKARALSASPELDGWSGDTPSGGALSVEQEIERRNRRKRGRKQDTASGDSDSADESSLSAAGRKRSSKGPKNEENEASRLAKEEQKRARDEKKAAQDWEKEQRQVLRQRAKFEKEEEKKAERDAARELRIANRLTSKSESAKEMIVCIEKSLHQSTFGQVMQDYLSSIECLVNVLPVAGSDGASTIQRGQAGKFDKGRTDEFCPAPNTLFWRRIVTSRYDDEQDVFMPIAKEEIQLESFLLLYQNADDFVQALEQKQFLSLLSELKRDLRLRKTKERLANIGKSSSTATLLKEEPRQRQRIILLIAGMEGYFRGLRKVATTRYRQRVLEQIDKEEGRSPTVPVQEESSTVDRNFIERELLRLQLEHDCLIIHSCDEEDSAQVITSLTEQIGLVPYVGTRKSELNISTEGVKSGTDPEDTWIKTLQAIHMVTHGVARSIAAEYPTIKSLYEGYRQCANTGEAQSMLEGIPIINRNNVLGKTLSRRIYDIFMSEDPMQAVS</sequence>
<keyword evidence="4" id="KW-0540">Nuclease</keyword>
<protein>
    <submittedName>
        <fullName evidence="16">Monocarboxylate transporter mch1</fullName>
    </submittedName>
</protein>
<evidence type="ECO:0000256" key="13">
    <source>
        <dbReference type="ARBA" id="ARBA00023254"/>
    </source>
</evidence>
<keyword evidence="11" id="KW-0234">DNA repair</keyword>
<dbReference type="AlphaFoldDB" id="A0A9P6JGE3"/>
<dbReference type="GO" id="GO:0046872">
    <property type="term" value="F:metal ion binding"/>
    <property type="evidence" value="ECO:0007669"/>
    <property type="project" value="UniProtKB-KW"/>
</dbReference>
<comment type="cofactor">
    <cofactor evidence="1">
        <name>Mg(2+)</name>
        <dbReference type="ChEBI" id="CHEBI:18420"/>
    </cofactor>
</comment>
<dbReference type="Pfam" id="PF02732">
    <property type="entry name" value="ERCC4"/>
    <property type="match status" value="1"/>
</dbReference>
<comment type="subcellular location">
    <subcellularLocation>
        <location evidence="2">Nucleus</location>
    </subcellularLocation>
</comment>
<organism evidence="16 17">
    <name type="scientific">Mortierella alpina</name>
    <name type="common">Oleaginous fungus</name>
    <name type="synonym">Mortierella renispora</name>
    <dbReference type="NCBI Taxonomy" id="64518"/>
    <lineage>
        <taxon>Eukaryota</taxon>
        <taxon>Fungi</taxon>
        <taxon>Fungi incertae sedis</taxon>
        <taxon>Mucoromycota</taxon>
        <taxon>Mortierellomycotina</taxon>
        <taxon>Mortierellomycetes</taxon>
        <taxon>Mortierellales</taxon>
        <taxon>Mortierellaceae</taxon>
        <taxon>Mortierella</taxon>
    </lineage>
</organism>
<dbReference type="GO" id="GO:0006310">
    <property type="term" value="P:DNA recombination"/>
    <property type="evidence" value="ECO:0007669"/>
    <property type="project" value="UniProtKB-KW"/>
</dbReference>
<evidence type="ECO:0000256" key="3">
    <source>
        <dbReference type="ARBA" id="ARBA00005313"/>
    </source>
</evidence>
<evidence type="ECO:0000313" key="17">
    <source>
        <dbReference type="Proteomes" id="UP000738359"/>
    </source>
</evidence>
<evidence type="ECO:0000256" key="6">
    <source>
        <dbReference type="ARBA" id="ARBA00022759"/>
    </source>
</evidence>
<dbReference type="Proteomes" id="UP000738359">
    <property type="component" value="Unassembled WGS sequence"/>
</dbReference>
<feature type="region of interest" description="Disordered" evidence="14">
    <location>
        <begin position="391"/>
        <end position="522"/>
    </location>
</feature>
<evidence type="ECO:0000256" key="7">
    <source>
        <dbReference type="ARBA" id="ARBA00022763"/>
    </source>
</evidence>
<gene>
    <name evidence="16" type="primary">MCH1_2</name>
    <name evidence="16" type="ORF">BGZ70_009395</name>
</gene>
<dbReference type="GO" id="GO:0051321">
    <property type="term" value="P:meiotic cell cycle"/>
    <property type="evidence" value="ECO:0007669"/>
    <property type="project" value="UniProtKB-KW"/>
</dbReference>
<keyword evidence="17" id="KW-1185">Reference proteome</keyword>
<evidence type="ECO:0000256" key="9">
    <source>
        <dbReference type="ARBA" id="ARBA00022842"/>
    </source>
</evidence>
<keyword evidence="10" id="KW-0233">DNA recombination</keyword>
<name>A0A9P6JGE3_MORAP</name>
<feature type="compositionally biased region" description="Basic and acidic residues" evidence="14">
    <location>
        <begin position="490"/>
        <end position="522"/>
    </location>
</feature>
<feature type="region of interest" description="Disordered" evidence="14">
    <location>
        <begin position="222"/>
        <end position="351"/>
    </location>
</feature>
<dbReference type="GO" id="GO:0004519">
    <property type="term" value="F:endonuclease activity"/>
    <property type="evidence" value="ECO:0007669"/>
    <property type="project" value="UniProtKB-KW"/>
</dbReference>
<evidence type="ECO:0000256" key="10">
    <source>
        <dbReference type="ARBA" id="ARBA00023172"/>
    </source>
</evidence>
<keyword evidence="5" id="KW-0479">Metal-binding</keyword>
<keyword evidence="13" id="KW-0469">Meiosis</keyword>
<dbReference type="PANTHER" id="PTHR21077">
    <property type="entry name" value="EME1 PROTEIN"/>
    <property type="match status" value="1"/>
</dbReference>
<dbReference type="GO" id="GO:0048476">
    <property type="term" value="C:Holliday junction resolvase complex"/>
    <property type="evidence" value="ECO:0007669"/>
    <property type="project" value="InterPro"/>
</dbReference>
<feature type="region of interest" description="Disordered" evidence="14">
    <location>
        <begin position="75"/>
        <end position="111"/>
    </location>
</feature>
<dbReference type="GO" id="GO:0006281">
    <property type="term" value="P:DNA repair"/>
    <property type="evidence" value="ECO:0007669"/>
    <property type="project" value="UniProtKB-KW"/>
</dbReference>
<keyword evidence="12" id="KW-0539">Nucleus</keyword>
<evidence type="ECO:0000256" key="12">
    <source>
        <dbReference type="ARBA" id="ARBA00023242"/>
    </source>
</evidence>
<feature type="compositionally biased region" description="Polar residues" evidence="14">
    <location>
        <begin position="255"/>
        <end position="264"/>
    </location>
</feature>
<feature type="compositionally biased region" description="Basic and acidic residues" evidence="14">
    <location>
        <begin position="309"/>
        <end position="321"/>
    </location>
</feature>
<dbReference type="InterPro" id="IPR042530">
    <property type="entry name" value="EME1/EME2_C"/>
</dbReference>
<dbReference type="OrthoDB" id="343092at2759"/>
<feature type="compositionally biased region" description="Low complexity" evidence="14">
    <location>
        <begin position="465"/>
        <end position="481"/>
    </location>
</feature>
<dbReference type="CDD" id="cd14376">
    <property type="entry name" value="CUE_AUP1_AMFR_like"/>
    <property type="match status" value="1"/>
</dbReference>
<dbReference type="GO" id="GO:0016787">
    <property type="term" value="F:hydrolase activity"/>
    <property type="evidence" value="ECO:0007669"/>
    <property type="project" value="UniProtKB-KW"/>
</dbReference>
<comment type="similarity">
    <text evidence="3">Belongs to the EME1/MMS4 family.</text>
</comment>